<feature type="transmembrane region" description="Helical" evidence="7">
    <location>
        <begin position="13"/>
        <end position="35"/>
    </location>
</feature>
<keyword evidence="5 7" id="KW-1133">Transmembrane helix</keyword>
<comment type="caution">
    <text evidence="8">The sequence shown here is derived from an EMBL/GenBank/DDBJ whole genome shotgun (WGS) entry which is preliminary data.</text>
</comment>
<keyword evidence="6 7" id="KW-0472">Membrane</keyword>
<comment type="subcellular location">
    <subcellularLocation>
        <location evidence="1">Membrane</location>
        <topology evidence="1">Multi-pass membrane protein</topology>
    </subcellularLocation>
</comment>
<dbReference type="PRINTS" id="PR01130">
    <property type="entry name" value="DERENTRNSPRT"/>
</dbReference>
<dbReference type="Proteomes" id="UP001141327">
    <property type="component" value="Unassembled WGS sequence"/>
</dbReference>
<feature type="transmembrane region" description="Helical" evidence="7">
    <location>
        <begin position="309"/>
        <end position="332"/>
    </location>
</feature>
<feature type="transmembrane region" description="Helical" evidence="7">
    <location>
        <begin position="434"/>
        <end position="456"/>
    </location>
</feature>
<evidence type="ECO:0000313" key="9">
    <source>
        <dbReference type="Proteomes" id="UP001141327"/>
    </source>
</evidence>
<keyword evidence="3" id="KW-0813">Transport</keyword>
<protein>
    <submittedName>
        <fullName evidence="8">Equilibrative Nucleoside Transporter</fullName>
    </submittedName>
</protein>
<feature type="transmembrane region" description="Helical" evidence="7">
    <location>
        <begin position="370"/>
        <end position="387"/>
    </location>
</feature>
<feature type="transmembrane region" description="Helical" evidence="7">
    <location>
        <begin position="338"/>
        <end position="358"/>
    </location>
</feature>
<keyword evidence="4 7" id="KW-0812">Transmembrane</keyword>
<gene>
    <name evidence="8" type="ORF">PAPYR_2860</name>
</gene>
<accession>A0ABQ8UUF7</accession>
<evidence type="ECO:0000256" key="7">
    <source>
        <dbReference type="SAM" id="Phobius"/>
    </source>
</evidence>
<evidence type="ECO:0000313" key="8">
    <source>
        <dbReference type="EMBL" id="KAJ4460999.1"/>
    </source>
</evidence>
<evidence type="ECO:0000256" key="4">
    <source>
        <dbReference type="ARBA" id="ARBA00022692"/>
    </source>
</evidence>
<evidence type="ECO:0000256" key="2">
    <source>
        <dbReference type="ARBA" id="ARBA00007965"/>
    </source>
</evidence>
<name>A0ABQ8UUF7_9EUKA</name>
<feature type="transmembrane region" description="Helical" evidence="7">
    <location>
        <begin position="393"/>
        <end position="413"/>
    </location>
</feature>
<keyword evidence="9" id="KW-1185">Reference proteome</keyword>
<feature type="transmembrane region" description="Helical" evidence="7">
    <location>
        <begin position="111"/>
        <end position="134"/>
    </location>
</feature>
<comment type="similarity">
    <text evidence="2">Belongs to the SLC29A/ENT transporter (TC 2.A.57) family.</text>
</comment>
<evidence type="ECO:0000256" key="5">
    <source>
        <dbReference type="ARBA" id="ARBA00022989"/>
    </source>
</evidence>
<feature type="transmembrane region" description="Helical" evidence="7">
    <location>
        <begin position="47"/>
        <end position="67"/>
    </location>
</feature>
<sequence>MEGKNSPQDKGKLVYWIFMILGVGSLSAFNSFITADDFFEKYVGDRYSFWVAVVSNAGILPMMLLITLFGDRMSIRIRLLPSFAVLVGVLIAAPFVALVGEVKERMTLAFWLVQALIFISGLATGIVTSTVFSLSSLFPPVYTGAVMFGQGVVGLLVVVIRILTKLALTGESGMVTSTVLYFAIAGFINLLCIVGYFMLGCLPFSKFYMSQVKYTTPSPSTAPEVVVDPTMTVNPTSGLPLDDTEPLVQAAGVPAGEEAAPEDLNAIEIKLKMIGTGGMARHCKCCCGRLFASPAWRWLPTMGYYSTAVFLNFFVTLAIYPSMCVTIPPIAAWLQKDGWMPVLVILDFALLDFVGRLVPSFWVPYQRDSICLAVAIGRLIFVPLLVLSVNPRVIASDVAAFVIVGLMAVSNGLNGTITMMRAAEGLEPKHKGRAGAFNSFVLNIGIFLGSGLMLIISSL</sequence>
<feature type="transmembrane region" description="Helical" evidence="7">
    <location>
        <begin position="141"/>
        <end position="164"/>
    </location>
</feature>
<evidence type="ECO:0000256" key="3">
    <source>
        <dbReference type="ARBA" id="ARBA00022448"/>
    </source>
</evidence>
<reference evidence="8" key="1">
    <citation type="journal article" date="2022" name="bioRxiv">
        <title>Genomics of Preaxostyla Flagellates Illuminates Evolutionary Transitions and the Path Towards Mitochondrial Loss.</title>
        <authorList>
            <person name="Novak L.V.F."/>
            <person name="Treitli S.C."/>
            <person name="Pyrih J."/>
            <person name="Halakuc P."/>
            <person name="Pipaliya S.V."/>
            <person name="Vacek V."/>
            <person name="Brzon O."/>
            <person name="Soukal P."/>
            <person name="Eme L."/>
            <person name="Dacks J.B."/>
            <person name="Karnkowska A."/>
            <person name="Elias M."/>
            <person name="Hampl V."/>
        </authorList>
    </citation>
    <scope>NUCLEOTIDE SEQUENCE</scope>
    <source>
        <strain evidence="8">RCP-MX</strain>
    </source>
</reference>
<organism evidence="8 9">
    <name type="scientific">Paratrimastix pyriformis</name>
    <dbReference type="NCBI Taxonomy" id="342808"/>
    <lineage>
        <taxon>Eukaryota</taxon>
        <taxon>Metamonada</taxon>
        <taxon>Preaxostyla</taxon>
        <taxon>Paratrimastigidae</taxon>
        <taxon>Paratrimastix</taxon>
    </lineage>
</organism>
<dbReference type="Pfam" id="PF01733">
    <property type="entry name" value="Nucleoside_tran"/>
    <property type="match status" value="1"/>
</dbReference>
<proteinExistence type="inferred from homology"/>
<dbReference type="PANTHER" id="PTHR10332">
    <property type="entry name" value="EQUILIBRATIVE NUCLEOSIDE TRANSPORTER"/>
    <property type="match status" value="1"/>
</dbReference>
<dbReference type="SUPFAM" id="SSF103473">
    <property type="entry name" value="MFS general substrate transporter"/>
    <property type="match status" value="1"/>
</dbReference>
<evidence type="ECO:0000256" key="6">
    <source>
        <dbReference type="ARBA" id="ARBA00023136"/>
    </source>
</evidence>
<evidence type="ECO:0000256" key="1">
    <source>
        <dbReference type="ARBA" id="ARBA00004141"/>
    </source>
</evidence>
<feature type="transmembrane region" description="Helical" evidence="7">
    <location>
        <begin position="79"/>
        <end position="99"/>
    </location>
</feature>
<dbReference type="PANTHER" id="PTHR10332:SF10">
    <property type="entry name" value="EQUILIBRATIVE NUCLEOSIDE TRANSPORTER 4"/>
    <property type="match status" value="1"/>
</dbReference>
<dbReference type="InterPro" id="IPR002259">
    <property type="entry name" value="Eqnu_transpt"/>
</dbReference>
<feature type="transmembrane region" description="Helical" evidence="7">
    <location>
        <begin position="179"/>
        <end position="199"/>
    </location>
</feature>
<dbReference type="InterPro" id="IPR036259">
    <property type="entry name" value="MFS_trans_sf"/>
</dbReference>
<dbReference type="EMBL" id="JAPMOS010000010">
    <property type="protein sequence ID" value="KAJ4460999.1"/>
    <property type="molecule type" value="Genomic_DNA"/>
</dbReference>